<organism evidence="2 3">
    <name type="scientific">Frankia nepalensis</name>
    <dbReference type="NCBI Taxonomy" id="1836974"/>
    <lineage>
        <taxon>Bacteria</taxon>
        <taxon>Bacillati</taxon>
        <taxon>Actinomycetota</taxon>
        <taxon>Actinomycetes</taxon>
        <taxon>Frankiales</taxon>
        <taxon>Frankiaceae</taxon>
        <taxon>Frankia</taxon>
    </lineage>
</organism>
<proteinExistence type="predicted"/>
<sequence length="225" mass="23302">MIIALFVHTRPPTYEAHGTVTLLVPANQRAPNIFSAFSSSLIQTAGLLADNASSGATRAEMNRAGLGGYTAMLTNTGDQWQAVYDTPTVDIVARDRDPDRAQRTFEAVAAFVSATLDRWQDESGVGEHSRITSAVTGATATAVPLLVNTKRAYAALLAGFLMAETMAARYARRRRPAGRAGAGPVRAAGGPPAPGGGSAARVADARADLGRPAGRESGLAALGDI</sequence>
<keyword evidence="3" id="KW-1185">Reference proteome</keyword>
<dbReference type="AlphaFoldDB" id="A0A937R625"/>
<gene>
    <name evidence="2" type="ORF">I7412_04290</name>
</gene>
<dbReference type="EMBL" id="JAEACQ010000132">
    <property type="protein sequence ID" value="MBL7626403.1"/>
    <property type="molecule type" value="Genomic_DNA"/>
</dbReference>
<reference evidence="2" key="1">
    <citation type="submission" date="2020-12" db="EMBL/GenBank/DDBJ databases">
        <title>Genomic characterization of non-nitrogen-fixing Frankia strains.</title>
        <authorList>
            <person name="Carlos-Shanley C."/>
            <person name="Guerra T."/>
            <person name="Hahn D."/>
        </authorList>
    </citation>
    <scope>NUCLEOTIDE SEQUENCE</scope>
    <source>
        <strain evidence="2">CN6</strain>
    </source>
</reference>
<accession>A0A937R625</accession>
<comment type="caution">
    <text evidence="2">The sequence shown here is derived from an EMBL/GenBank/DDBJ whole genome shotgun (WGS) entry which is preliminary data.</text>
</comment>
<evidence type="ECO:0000313" key="2">
    <source>
        <dbReference type="EMBL" id="MBL7626403.1"/>
    </source>
</evidence>
<protein>
    <submittedName>
        <fullName evidence="2">Uncharacterized protein</fullName>
    </submittedName>
</protein>
<feature type="region of interest" description="Disordered" evidence="1">
    <location>
        <begin position="175"/>
        <end position="225"/>
    </location>
</feature>
<name>A0A937R625_9ACTN</name>
<evidence type="ECO:0000256" key="1">
    <source>
        <dbReference type="SAM" id="MobiDB-lite"/>
    </source>
</evidence>
<feature type="compositionally biased region" description="Low complexity" evidence="1">
    <location>
        <begin position="178"/>
        <end position="190"/>
    </location>
</feature>
<dbReference type="RefSeq" id="WP_203004458.1">
    <property type="nucleotide sequence ID" value="NZ_JADWYU010000217.1"/>
</dbReference>
<evidence type="ECO:0000313" key="3">
    <source>
        <dbReference type="Proteomes" id="UP000604475"/>
    </source>
</evidence>
<dbReference type="Proteomes" id="UP000604475">
    <property type="component" value="Unassembled WGS sequence"/>
</dbReference>